<dbReference type="PANTHER" id="PTHR18763">
    <property type="entry name" value="WD-REPEAT PROTEIN 18"/>
    <property type="match status" value="1"/>
</dbReference>
<dbReference type="GO" id="GO:0006364">
    <property type="term" value="P:rRNA processing"/>
    <property type="evidence" value="ECO:0007669"/>
    <property type="project" value="TreeGrafter"/>
</dbReference>
<dbReference type="PANTHER" id="PTHR18763:SF0">
    <property type="entry name" value="WD REPEAT-CONTAINING PROTEIN 18"/>
    <property type="match status" value="1"/>
</dbReference>
<evidence type="ECO:0000256" key="3">
    <source>
        <dbReference type="PROSITE-ProRule" id="PRU00221"/>
    </source>
</evidence>
<dbReference type="WBParaSite" id="PSAMB.scaffold2024size25962.g15996.t1">
    <property type="protein sequence ID" value="PSAMB.scaffold2024size25962.g15996.t1"/>
    <property type="gene ID" value="PSAMB.scaffold2024size25962.g15996"/>
</dbReference>
<dbReference type="InterPro" id="IPR001680">
    <property type="entry name" value="WD40_rpt"/>
</dbReference>
<feature type="compositionally biased region" description="Basic and acidic residues" evidence="4">
    <location>
        <begin position="400"/>
        <end position="413"/>
    </location>
</feature>
<dbReference type="InterPro" id="IPR036322">
    <property type="entry name" value="WD40_repeat_dom_sf"/>
</dbReference>
<dbReference type="Proteomes" id="UP000887566">
    <property type="component" value="Unplaced"/>
</dbReference>
<feature type="compositionally biased region" description="Acidic residues" evidence="4">
    <location>
        <begin position="414"/>
        <end position="428"/>
    </location>
</feature>
<dbReference type="InterPro" id="IPR015943">
    <property type="entry name" value="WD40/YVTN_repeat-like_dom_sf"/>
</dbReference>
<organism evidence="5 6">
    <name type="scientific">Plectus sambesii</name>
    <dbReference type="NCBI Taxonomy" id="2011161"/>
    <lineage>
        <taxon>Eukaryota</taxon>
        <taxon>Metazoa</taxon>
        <taxon>Ecdysozoa</taxon>
        <taxon>Nematoda</taxon>
        <taxon>Chromadorea</taxon>
        <taxon>Plectida</taxon>
        <taxon>Plectina</taxon>
        <taxon>Plectoidea</taxon>
        <taxon>Plectidae</taxon>
        <taxon>Plectus</taxon>
    </lineage>
</organism>
<evidence type="ECO:0000313" key="5">
    <source>
        <dbReference type="Proteomes" id="UP000887566"/>
    </source>
</evidence>
<dbReference type="Pfam" id="PF00400">
    <property type="entry name" value="WD40"/>
    <property type="match status" value="2"/>
</dbReference>
<reference evidence="6" key="1">
    <citation type="submission" date="2022-11" db="UniProtKB">
        <authorList>
            <consortium name="WormBaseParasite"/>
        </authorList>
    </citation>
    <scope>IDENTIFICATION</scope>
</reference>
<keyword evidence="2" id="KW-0677">Repeat</keyword>
<evidence type="ECO:0000256" key="2">
    <source>
        <dbReference type="ARBA" id="ARBA00022737"/>
    </source>
</evidence>
<name>A0A914VJ44_9BILA</name>
<dbReference type="AlphaFoldDB" id="A0A914VJ44"/>
<dbReference type="PROSITE" id="PS50294">
    <property type="entry name" value="WD_REPEATS_REGION"/>
    <property type="match status" value="1"/>
</dbReference>
<evidence type="ECO:0000256" key="4">
    <source>
        <dbReference type="SAM" id="MobiDB-lite"/>
    </source>
</evidence>
<protein>
    <submittedName>
        <fullName evidence="6">WD repeat-containing protein 18</fullName>
    </submittedName>
</protein>
<keyword evidence="5" id="KW-1185">Reference proteome</keyword>
<feature type="repeat" description="WD" evidence="3">
    <location>
        <begin position="276"/>
        <end position="317"/>
    </location>
</feature>
<feature type="region of interest" description="Disordered" evidence="4">
    <location>
        <begin position="397"/>
        <end position="432"/>
    </location>
</feature>
<feature type="repeat" description="WD" evidence="3">
    <location>
        <begin position="124"/>
        <end position="155"/>
    </location>
</feature>
<dbReference type="GO" id="GO:0005656">
    <property type="term" value="C:nuclear pre-replicative complex"/>
    <property type="evidence" value="ECO:0007669"/>
    <property type="project" value="TreeGrafter"/>
</dbReference>
<keyword evidence="1 3" id="KW-0853">WD repeat</keyword>
<dbReference type="Gene3D" id="2.130.10.10">
    <property type="entry name" value="YVTN repeat-like/Quinoprotein amine dehydrogenase"/>
    <property type="match status" value="2"/>
</dbReference>
<dbReference type="GO" id="GO:0120330">
    <property type="term" value="C:rixosome complex"/>
    <property type="evidence" value="ECO:0007669"/>
    <property type="project" value="TreeGrafter"/>
</dbReference>
<accession>A0A914VJ44</accession>
<sequence>MPTLETLEQVLITCQSADPFSTLVVSPQTGAAVWSYKGSELQGAITNLAAPVGVNGDYLAVTTKDKPMLHIVAVHIRDRTHQKSVLPGIARALAVHPSGTVVCCAIDEKIYTWMLTTGQLLTIISAHYQPVSHLQFVSDGSALVSAGDDGIVQVWLLTDLMTPHDAGLMKPEPLRKWSPHSVPVTGLFVTSGGVNCRILSCSSDQTASLHSSSSGECLLTVIADCKLTSCTMDPAESRIFLGTSKGAVAQINLYMEPVLRERHLTTVGDNDEMPLFRNHKAAVTALSTNLDGSMFVSGDALGQYCIWDVASRQCLKSASMKGTISTAQFIPNWLSLGEAEYKKSPLPVAVLQKQLAKSLEPTVPVVLRPAVGMDEMNNQLDEMIARRLRGEEISTTTWNDRVEDVQRKRPKAADEEEESDNDEDDEVVPETVEGLKAALNKARRANRQLYSFAVSQIVDNKS</sequence>
<proteinExistence type="predicted"/>
<dbReference type="InterPro" id="IPR045227">
    <property type="entry name" value="WDR18/Ipi3/RID3"/>
</dbReference>
<evidence type="ECO:0000313" key="6">
    <source>
        <dbReference type="WBParaSite" id="PSAMB.scaffold2024size25962.g15996.t1"/>
    </source>
</evidence>
<dbReference type="GO" id="GO:0006261">
    <property type="term" value="P:DNA-templated DNA replication"/>
    <property type="evidence" value="ECO:0007669"/>
    <property type="project" value="TreeGrafter"/>
</dbReference>
<dbReference type="PROSITE" id="PS50082">
    <property type="entry name" value="WD_REPEATS_2"/>
    <property type="match status" value="2"/>
</dbReference>
<dbReference type="SUPFAM" id="SSF50978">
    <property type="entry name" value="WD40 repeat-like"/>
    <property type="match status" value="1"/>
</dbReference>
<dbReference type="SMART" id="SM00320">
    <property type="entry name" value="WD40"/>
    <property type="match status" value="4"/>
</dbReference>
<evidence type="ECO:0000256" key="1">
    <source>
        <dbReference type="ARBA" id="ARBA00022574"/>
    </source>
</evidence>